<comment type="caution">
    <text evidence="3">The sequence shown here is derived from an EMBL/GenBank/DDBJ whole genome shotgun (WGS) entry which is preliminary data.</text>
</comment>
<evidence type="ECO:0000313" key="4">
    <source>
        <dbReference type="Proteomes" id="UP000294881"/>
    </source>
</evidence>
<evidence type="ECO:0000256" key="2">
    <source>
        <dbReference type="SAM" id="Phobius"/>
    </source>
</evidence>
<gene>
    <name evidence="3" type="ORF">EV666_110138</name>
</gene>
<protein>
    <submittedName>
        <fullName evidence="3">Uncharacterized protein</fullName>
    </submittedName>
</protein>
<evidence type="ECO:0000313" key="3">
    <source>
        <dbReference type="EMBL" id="TCO12099.1"/>
    </source>
</evidence>
<keyword evidence="4" id="KW-1185">Reference proteome</keyword>
<dbReference type="EMBL" id="SLWL01000010">
    <property type="protein sequence ID" value="TCO12099.1"/>
    <property type="molecule type" value="Genomic_DNA"/>
</dbReference>
<feature type="region of interest" description="Disordered" evidence="1">
    <location>
        <begin position="46"/>
        <end position="103"/>
    </location>
</feature>
<keyword evidence="2" id="KW-0472">Membrane</keyword>
<reference evidence="3 4" key="1">
    <citation type="submission" date="2019-03" db="EMBL/GenBank/DDBJ databases">
        <title>Genomic Encyclopedia of Type Strains, Phase IV (KMG-IV): sequencing the most valuable type-strain genomes for metagenomic binning, comparative biology and taxonomic classification.</title>
        <authorList>
            <person name="Goeker M."/>
        </authorList>
    </citation>
    <scope>NUCLEOTIDE SEQUENCE [LARGE SCALE GENOMIC DNA]</scope>
    <source>
        <strain evidence="3 4">DSM 22958</strain>
    </source>
</reference>
<proteinExistence type="predicted"/>
<keyword evidence="2" id="KW-1133">Transmembrane helix</keyword>
<feature type="compositionally biased region" description="Low complexity" evidence="1">
    <location>
        <begin position="46"/>
        <end position="60"/>
    </location>
</feature>
<name>A0A4R2GS47_9HYPH</name>
<accession>A0A4R2GS47</accession>
<keyword evidence="2" id="KW-0812">Transmembrane</keyword>
<sequence length="120" mass="12355">MVSAHDDGLHIEIRPSDGPIGGILIFLSSASFPALLRGIADSMHNSDANAADASAPGAGDASDEPHAAPGAGDGEVSAAETAAAEIWLRAGQPGQATDQADDVLDAPSFWQRFRARRHNE</sequence>
<organism evidence="3 4">
    <name type="scientific">Camelimonas lactis</name>
    <dbReference type="NCBI Taxonomy" id="659006"/>
    <lineage>
        <taxon>Bacteria</taxon>
        <taxon>Pseudomonadati</taxon>
        <taxon>Pseudomonadota</taxon>
        <taxon>Alphaproteobacteria</taxon>
        <taxon>Hyphomicrobiales</taxon>
        <taxon>Chelatococcaceae</taxon>
        <taxon>Camelimonas</taxon>
    </lineage>
</organism>
<dbReference type="AlphaFoldDB" id="A0A4R2GS47"/>
<dbReference type="Proteomes" id="UP000294881">
    <property type="component" value="Unassembled WGS sequence"/>
</dbReference>
<evidence type="ECO:0000256" key="1">
    <source>
        <dbReference type="SAM" id="MobiDB-lite"/>
    </source>
</evidence>
<feature type="transmembrane region" description="Helical" evidence="2">
    <location>
        <begin position="20"/>
        <end position="40"/>
    </location>
</feature>